<gene>
    <name evidence="1" type="ORF">EJ04DRAFT_562675</name>
</gene>
<evidence type="ECO:0000313" key="2">
    <source>
        <dbReference type="Proteomes" id="UP000799444"/>
    </source>
</evidence>
<organism evidence="1 2">
    <name type="scientific">Polyplosphaeria fusca</name>
    <dbReference type="NCBI Taxonomy" id="682080"/>
    <lineage>
        <taxon>Eukaryota</taxon>
        <taxon>Fungi</taxon>
        <taxon>Dikarya</taxon>
        <taxon>Ascomycota</taxon>
        <taxon>Pezizomycotina</taxon>
        <taxon>Dothideomycetes</taxon>
        <taxon>Pleosporomycetidae</taxon>
        <taxon>Pleosporales</taxon>
        <taxon>Tetraplosphaeriaceae</taxon>
        <taxon>Polyplosphaeria</taxon>
    </lineage>
</organism>
<proteinExistence type="predicted"/>
<evidence type="ECO:0000313" key="1">
    <source>
        <dbReference type="EMBL" id="KAF2736255.1"/>
    </source>
</evidence>
<name>A0A9P4R3C2_9PLEO</name>
<keyword evidence="2" id="KW-1185">Reference proteome</keyword>
<reference evidence="1" key="1">
    <citation type="journal article" date="2020" name="Stud. Mycol.">
        <title>101 Dothideomycetes genomes: a test case for predicting lifestyles and emergence of pathogens.</title>
        <authorList>
            <person name="Haridas S."/>
            <person name="Albert R."/>
            <person name="Binder M."/>
            <person name="Bloem J."/>
            <person name="Labutti K."/>
            <person name="Salamov A."/>
            <person name="Andreopoulos B."/>
            <person name="Baker S."/>
            <person name="Barry K."/>
            <person name="Bills G."/>
            <person name="Bluhm B."/>
            <person name="Cannon C."/>
            <person name="Castanera R."/>
            <person name="Culley D."/>
            <person name="Daum C."/>
            <person name="Ezra D."/>
            <person name="Gonzalez J."/>
            <person name="Henrissat B."/>
            <person name="Kuo A."/>
            <person name="Liang C."/>
            <person name="Lipzen A."/>
            <person name="Lutzoni F."/>
            <person name="Magnuson J."/>
            <person name="Mondo S."/>
            <person name="Nolan M."/>
            <person name="Ohm R."/>
            <person name="Pangilinan J."/>
            <person name="Park H.-J."/>
            <person name="Ramirez L."/>
            <person name="Alfaro M."/>
            <person name="Sun H."/>
            <person name="Tritt A."/>
            <person name="Yoshinaga Y."/>
            <person name="Zwiers L.-H."/>
            <person name="Turgeon B."/>
            <person name="Goodwin S."/>
            <person name="Spatafora J."/>
            <person name="Crous P."/>
            <person name="Grigoriev I."/>
        </authorList>
    </citation>
    <scope>NUCLEOTIDE SEQUENCE</scope>
    <source>
        <strain evidence="1">CBS 125425</strain>
    </source>
</reference>
<comment type="caution">
    <text evidence="1">The sequence shown here is derived from an EMBL/GenBank/DDBJ whole genome shotgun (WGS) entry which is preliminary data.</text>
</comment>
<dbReference type="OrthoDB" id="3489571at2759"/>
<dbReference type="Proteomes" id="UP000799444">
    <property type="component" value="Unassembled WGS sequence"/>
</dbReference>
<accession>A0A9P4R3C2</accession>
<protein>
    <submittedName>
        <fullName evidence="1">Uncharacterized protein</fullName>
    </submittedName>
</protein>
<sequence>MINSAFAALHFSGVCINIEGGANVYNEEATKNACAAYQTRNTGEKQWDTCPDCEMTTIGGVELCHSGEQHIGGDELYYYCQQAGAADSMAD</sequence>
<dbReference type="AlphaFoldDB" id="A0A9P4R3C2"/>
<dbReference type="EMBL" id="ML996127">
    <property type="protein sequence ID" value="KAF2736255.1"/>
    <property type="molecule type" value="Genomic_DNA"/>
</dbReference>